<evidence type="ECO:0000256" key="4">
    <source>
        <dbReference type="SAM" id="MobiDB-lite"/>
    </source>
</evidence>
<evidence type="ECO:0000256" key="3">
    <source>
        <dbReference type="ARBA" id="ARBA00023157"/>
    </source>
</evidence>
<evidence type="ECO:0000313" key="7">
    <source>
        <dbReference type="EMBL" id="CAJ0579734.1"/>
    </source>
</evidence>
<keyword evidence="5" id="KW-0472">Membrane</keyword>
<dbReference type="SMART" id="SM01088">
    <property type="entry name" value="Col_cuticle_N"/>
    <property type="match status" value="1"/>
</dbReference>
<reference evidence="7" key="1">
    <citation type="submission" date="2023-06" db="EMBL/GenBank/DDBJ databases">
        <authorList>
            <person name="Delattre M."/>
        </authorList>
    </citation>
    <scope>NUCLEOTIDE SEQUENCE</scope>
    <source>
        <strain evidence="7">AF72</strain>
    </source>
</reference>
<protein>
    <recommendedName>
        <fullName evidence="6">Nematode cuticle collagen N-terminal domain-containing protein</fullName>
    </recommendedName>
</protein>
<evidence type="ECO:0000256" key="2">
    <source>
        <dbReference type="ARBA" id="ARBA00022737"/>
    </source>
</evidence>
<evidence type="ECO:0000259" key="6">
    <source>
        <dbReference type="SMART" id="SM01088"/>
    </source>
</evidence>
<organism evidence="7 8">
    <name type="scientific">Mesorhabditis spiculigera</name>
    <dbReference type="NCBI Taxonomy" id="96644"/>
    <lineage>
        <taxon>Eukaryota</taxon>
        <taxon>Metazoa</taxon>
        <taxon>Ecdysozoa</taxon>
        <taxon>Nematoda</taxon>
        <taxon>Chromadorea</taxon>
        <taxon>Rhabditida</taxon>
        <taxon>Rhabditina</taxon>
        <taxon>Rhabditomorpha</taxon>
        <taxon>Rhabditoidea</taxon>
        <taxon>Rhabditidae</taxon>
        <taxon>Mesorhabditinae</taxon>
        <taxon>Mesorhabditis</taxon>
    </lineage>
</organism>
<feature type="compositionally biased region" description="Pro residues" evidence="4">
    <location>
        <begin position="131"/>
        <end position="141"/>
    </location>
</feature>
<dbReference type="Proteomes" id="UP001177023">
    <property type="component" value="Unassembled WGS sequence"/>
</dbReference>
<keyword evidence="8" id="KW-1185">Reference proteome</keyword>
<dbReference type="Pfam" id="PF01484">
    <property type="entry name" value="Col_cuticle_N"/>
    <property type="match status" value="1"/>
</dbReference>
<evidence type="ECO:0000313" key="8">
    <source>
        <dbReference type="Proteomes" id="UP001177023"/>
    </source>
</evidence>
<comment type="caution">
    <text evidence="7">The sequence shown here is derived from an EMBL/GenBank/DDBJ whole genome shotgun (WGS) entry which is preliminary data.</text>
</comment>
<name>A0AA36D4X2_9BILA</name>
<evidence type="ECO:0000256" key="5">
    <source>
        <dbReference type="SAM" id="Phobius"/>
    </source>
</evidence>
<keyword evidence="2" id="KW-0677">Repeat</keyword>
<keyword evidence="5" id="KW-0812">Transmembrane</keyword>
<dbReference type="EMBL" id="CATQJA010002657">
    <property type="protein sequence ID" value="CAJ0579734.1"/>
    <property type="molecule type" value="Genomic_DNA"/>
</dbReference>
<evidence type="ECO:0000256" key="1">
    <source>
        <dbReference type="ARBA" id="ARBA00011518"/>
    </source>
</evidence>
<accession>A0AA36D4X2</accession>
<dbReference type="PANTHER" id="PTHR24637:SF262">
    <property type="entry name" value="CUTICLE COLLAGEN 34-RELATED"/>
    <property type="match status" value="1"/>
</dbReference>
<proteinExistence type="predicted"/>
<feature type="transmembrane region" description="Helical" evidence="5">
    <location>
        <begin position="12"/>
        <end position="36"/>
    </location>
</feature>
<feature type="non-terminal residue" evidence="7">
    <location>
        <position position="184"/>
    </location>
</feature>
<gene>
    <name evidence="7" type="ORF">MSPICULIGERA_LOCUS17941</name>
</gene>
<keyword evidence="3" id="KW-1015">Disulfide bond</keyword>
<feature type="region of interest" description="Disordered" evidence="4">
    <location>
        <begin position="109"/>
        <end position="161"/>
    </location>
</feature>
<dbReference type="GO" id="GO:0042302">
    <property type="term" value="F:structural constituent of cuticle"/>
    <property type="evidence" value="ECO:0007669"/>
    <property type="project" value="InterPro"/>
</dbReference>
<sequence>MDLETRIKAYRFVAYSAVTFSVVAVLSVCVTLPMVYNYVHHVKRSMQNEITFCKGSAKDIWSEVNHLKNLPTGNRTARQSGYGGDAAVGGSGSAGGSCDSCCLPGPAGAAGAPGKPGRPGKPGAPGLPGNPGRPPQQPCEPPGADGNPGAPGQPGQAGAAGEKGICPKYCAIDGGVFFEDGTRR</sequence>
<keyword evidence="5" id="KW-1133">Transmembrane helix</keyword>
<dbReference type="InterPro" id="IPR002486">
    <property type="entry name" value="Col_cuticle_N"/>
</dbReference>
<feature type="compositionally biased region" description="Low complexity" evidence="4">
    <location>
        <begin position="142"/>
        <end position="160"/>
    </location>
</feature>
<dbReference type="PANTHER" id="PTHR24637">
    <property type="entry name" value="COLLAGEN"/>
    <property type="match status" value="1"/>
</dbReference>
<dbReference type="AlphaFoldDB" id="A0AA36D4X2"/>
<feature type="domain" description="Nematode cuticle collagen N-terminal" evidence="6">
    <location>
        <begin position="12"/>
        <end position="64"/>
    </location>
</feature>
<comment type="subunit">
    <text evidence="1">Collagen polypeptide chains are complexed within the cuticle by disulfide bonds and other types of covalent cross-links.</text>
</comment>